<evidence type="ECO:0000256" key="3">
    <source>
        <dbReference type="ARBA" id="ARBA00022519"/>
    </source>
</evidence>
<name>A0A447CZV2_9BRAD</name>
<evidence type="ECO:0000256" key="4">
    <source>
        <dbReference type="ARBA" id="ARBA00022692"/>
    </source>
</evidence>
<evidence type="ECO:0000256" key="1">
    <source>
        <dbReference type="ARBA" id="ARBA00004429"/>
    </source>
</evidence>
<feature type="transmembrane region" description="Helical" evidence="7">
    <location>
        <begin position="97"/>
        <end position="126"/>
    </location>
</feature>
<keyword evidence="4 7" id="KW-0812">Transmembrane</keyword>
<dbReference type="RefSeq" id="WP_129611203.1">
    <property type="nucleotide sequence ID" value="NZ_UWOC01000192.1"/>
</dbReference>
<feature type="transmembrane region" description="Helical" evidence="7">
    <location>
        <begin position="245"/>
        <end position="263"/>
    </location>
</feature>
<feature type="transmembrane region" description="Helical" evidence="7">
    <location>
        <begin position="221"/>
        <end position="239"/>
    </location>
</feature>
<feature type="transmembrane region" description="Helical" evidence="7">
    <location>
        <begin position="316"/>
        <end position="342"/>
    </location>
</feature>
<organism evidence="9 10">
    <name type="scientific">Rhodoplanes serenus</name>
    <dbReference type="NCBI Taxonomy" id="200615"/>
    <lineage>
        <taxon>Bacteria</taxon>
        <taxon>Pseudomonadati</taxon>
        <taxon>Pseudomonadota</taxon>
        <taxon>Alphaproteobacteria</taxon>
        <taxon>Hyphomicrobiales</taxon>
        <taxon>Nitrobacteraceae</taxon>
        <taxon>Rhodoplanes</taxon>
    </lineage>
</organism>
<feature type="transmembrane region" description="Helical" evidence="7">
    <location>
        <begin position="409"/>
        <end position="429"/>
    </location>
</feature>
<keyword evidence="6 7" id="KW-0472">Membrane</keyword>
<comment type="caution">
    <text evidence="7">Lacks conserved residue(s) required for the propagation of feature annotation.</text>
</comment>
<evidence type="ECO:0000256" key="5">
    <source>
        <dbReference type="ARBA" id="ARBA00022989"/>
    </source>
</evidence>
<feature type="transmembrane region" description="Helical" evidence="7">
    <location>
        <begin position="138"/>
        <end position="164"/>
    </location>
</feature>
<accession>A0A447CZV2</accession>
<dbReference type="GO" id="GO:0005886">
    <property type="term" value="C:plasma membrane"/>
    <property type="evidence" value="ECO:0007669"/>
    <property type="project" value="UniProtKB-SubCell"/>
</dbReference>
<dbReference type="InterPro" id="IPR010656">
    <property type="entry name" value="DctM"/>
</dbReference>
<proteinExistence type="inferred from homology"/>
<evidence type="ECO:0000256" key="2">
    <source>
        <dbReference type="ARBA" id="ARBA00022475"/>
    </source>
</evidence>
<dbReference type="PANTHER" id="PTHR33362:SF5">
    <property type="entry name" value="C4-DICARBOXYLATE TRAP TRANSPORTER LARGE PERMEASE PROTEIN DCTM"/>
    <property type="match status" value="1"/>
</dbReference>
<gene>
    <name evidence="9" type="primary">dctM_9</name>
    <name evidence="9" type="ORF">RHODGE_RHODGE_04402</name>
</gene>
<feature type="transmembrane region" description="Helical" evidence="7">
    <location>
        <begin position="55"/>
        <end position="77"/>
    </location>
</feature>
<dbReference type="NCBIfam" id="TIGR00786">
    <property type="entry name" value="dctM"/>
    <property type="match status" value="1"/>
</dbReference>
<evidence type="ECO:0000259" key="8">
    <source>
        <dbReference type="Pfam" id="PF06808"/>
    </source>
</evidence>
<sequence>MIDALLAFLVLLALAACRVPLAFAMALVGFGALALTQSLPAAISSTVQTVMQTGGLYTLSVIPLFTLMGNLVTRSGLSKELYTAAYSFVGHRPGGLATSTIVACAGFGAICGSSLATAATMARVALPEMEARRYKPGLATASIAAGGTLGILIPPSVIMVLYGLMTDTSIGALFAAGVLPGIVATLFYVGAVRWTTWRDPAAGPRGERVSVRDRLVALREVWRVLALFGVVLGGIYGGVFTPTEAAGIGAAGAFLIALARRELRVYDYVEVLVDSARTSAMIFAVLLGALIFANYVNFTSMSSDLVALIEAYRVHPLAVIFMMIAIYVLLGCLLESISMIVLTVPVFYPIVQGLGFDLVWFGILVVVVTEISLITPPVGMNVFVLRAFTPHVPTGVIFRGLVPFVVVDFVRIAILALVPAISLALPTWLKLIR</sequence>
<evidence type="ECO:0000256" key="7">
    <source>
        <dbReference type="RuleBase" id="RU369079"/>
    </source>
</evidence>
<dbReference type="EMBL" id="UWOC01000192">
    <property type="protein sequence ID" value="VCU10837.1"/>
    <property type="molecule type" value="Genomic_DNA"/>
</dbReference>
<reference evidence="10" key="1">
    <citation type="submission" date="2018-10" db="EMBL/GenBank/DDBJ databases">
        <authorList>
            <person name="Peiro R."/>
            <person name="Begona"/>
            <person name="Cbmso G."/>
            <person name="Lopez M."/>
            <person name="Gonzalez S."/>
            <person name="Sacristan E."/>
            <person name="Castillo E."/>
        </authorList>
    </citation>
    <scope>NUCLEOTIDE SEQUENCE [LARGE SCALE GENOMIC DNA]</scope>
</reference>
<feature type="transmembrane region" description="Helical" evidence="7">
    <location>
        <begin position="275"/>
        <end position="296"/>
    </location>
</feature>
<dbReference type="PIRSF" id="PIRSF006066">
    <property type="entry name" value="HI0050"/>
    <property type="match status" value="1"/>
</dbReference>
<evidence type="ECO:0000256" key="6">
    <source>
        <dbReference type="ARBA" id="ARBA00023136"/>
    </source>
</evidence>
<keyword evidence="7" id="KW-0813">Transport</keyword>
<comment type="subcellular location">
    <subcellularLocation>
        <location evidence="1 7">Cell inner membrane</location>
        <topology evidence="1 7">Multi-pass membrane protein</topology>
    </subcellularLocation>
</comment>
<protein>
    <recommendedName>
        <fullName evidence="7">TRAP transporter large permease protein</fullName>
    </recommendedName>
</protein>
<keyword evidence="5 7" id="KW-1133">Transmembrane helix</keyword>
<dbReference type="Pfam" id="PF06808">
    <property type="entry name" value="DctM"/>
    <property type="match status" value="1"/>
</dbReference>
<dbReference type="PANTHER" id="PTHR33362">
    <property type="entry name" value="SIALIC ACID TRAP TRANSPORTER PERMEASE PROTEIN SIAT-RELATED"/>
    <property type="match status" value="1"/>
</dbReference>
<keyword evidence="2" id="KW-1003">Cell membrane</keyword>
<evidence type="ECO:0000313" key="10">
    <source>
        <dbReference type="Proteomes" id="UP000289200"/>
    </source>
</evidence>
<keyword evidence="3 7" id="KW-0997">Cell inner membrane</keyword>
<feature type="transmembrane region" description="Helical" evidence="7">
    <location>
        <begin position="354"/>
        <end position="375"/>
    </location>
</feature>
<evidence type="ECO:0000313" key="9">
    <source>
        <dbReference type="EMBL" id="VCU10837.1"/>
    </source>
</evidence>
<comment type="function">
    <text evidence="7">Part of the tripartite ATP-independent periplasmic (TRAP) transport system.</text>
</comment>
<feature type="transmembrane region" description="Helical" evidence="7">
    <location>
        <begin position="170"/>
        <end position="189"/>
    </location>
</feature>
<dbReference type="Proteomes" id="UP000289200">
    <property type="component" value="Unassembled WGS sequence"/>
</dbReference>
<dbReference type="AlphaFoldDB" id="A0A447CZV2"/>
<dbReference type="OrthoDB" id="9783448at2"/>
<feature type="domain" description="TRAP C4-dicarboxylate transport system permease DctM subunit" evidence="8">
    <location>
        <begin position="8"/>
        <end position="421"/>
    </location>
</feature>
<comment type="similarity">
    <text evidence="7">Belongs to the TRAP transporter large permease family.</text>
</comment>
<comment type="subunit">
    <text evidence="7">The complex comprises the extracytoplasmic solute receptor protein and the two transmembrane proteins.</text>
</comment>
<dbReference type="InterPro" id="IPR004681">
    <property type="entry name" value="TRAP_DctM"/>
</dbReference>
<dbReference type="GO" id="GO:0022857">
    <property type="term" value="F:transmembrane transporter activity"/>
    <property type="evidence" value="ECO:0007669"/>
    <property type="project" value="UniProtKB-UniRule"/>
</dbReference>
<keyword evidence="10" id="KW-1185">Reference proteome</keyword>
<comment type="caution">
    <text evidence="9">The sequence shown here is derived from an EMBL/GenBank/DDBJ whole genome shotgun (WGS) entry which is preliminary data.</text>
</comment>